<keyword evidence="2" id="KW-1185">Reference proteome</keyword>
<protein>
    <submittedName>
        <fullName evidence="1">Uncharacterized protein</fullName>
    </submittedName>
</protein>
<evidence type="ECO:0000313" key="1">
    <source>
        <dbReference type="EMBL" id="KAG5605976.1"/>
    </source>
</evidence>
<dbReference type="OrthoDB" id="1317102at2759"/>
<gene>
    <name evidence="1" type="ORF">H5410_027468</name>
</gene>
<accession>A0A9J5Z1X7</accession>
<sequence length="66" mass="7333">MSIRTDMGVKLYIEVKKRKIGFGIYPLCIDTTDKDVGDIESFDVSTGAIIYVEGAEQDTFALNLVE</sequence>
<evidence type="ECO:0000313" key="2">
    <source>
        <dbReference type="Proteomes" id="UP000824120"/>
    </source>
</evidence>
<organism evidence="1 2">
    <name type="scientific">Solanum commersonii</name>
    <name type="common">Commerson's wild potato</name>
    <name type="synonym">Commerson's nightshade</name>
    <dbReference type="NCBI Taxonomy" id="4109"/>
    <lineage>
        <taxon>Eukaryota</taxon>
        <taxon>Viridiplantae</taxon>
        <taxon>Streptophyta</taxon>
        <taxon>Embryophyta</taxon>
        <taxon>Tracheophyta</taxon>
        <taxon>Spermatophyta</taxon>
        <taxon>Magnoliopsida</taxon>
        <taxon>eudicotyledons</taxon>
        <taxon>Gunneridae</taxon>
        <taxon>Pentapetalae</taxon>
        <taxon>asterids</taxon>
        <taxon>lamiids</taxon>
        <taxon>Solanales</taxon>
        <taxon>Solanaceae</taxon>
        <taxon>Solanoideae</taxon>
        <taxon>Solaneae</taxon>
        <taxon>Solanum</taxon>
    </lineage>
</organism>
<reference evidence="1 2" key="1">
    <citation type="submission" date="2020-09" db="EMBL/GenBank/DDBJ databases">
        <title>De no assembly of potato wild relative species, Solanum commersonii.</title>
        <authorList>
            <person name="Cho K."/>
        </authorList>
    </citation>
    <scope>NUCLEOTIDE SEQUENCE [LARGE SCALE GENOMIC DNA]</scope>
    <source>
        <strain evidence="1">LZ3.2</strain>
        <tissue evidence="1">Leaf</tissue>
    </source>
</reference>
<name>A0A9J5Z1X7_SOLCO</name>
<comment type="caution">
    <text evidence="1">The sequence shown here is derived from an EMBL/GenBank/DDBJ whole genome shotgun (WGS) entry which is preliminary data.</text>
</comment>
<dbReference type="Proteomes" id="UP000824120">
    <property type="component" value="Chromosome 5"/>
</dbReference>
<dbReference type="AlphaFoldDB" id="A0A9J5Z1X7"/>
<proteinExistence type="predicted"/>
<dbReference type="EMBL" id="JACXVP010000005">
    <property type="protein sequence ID" value="KAG5605976.1"/>
    <property type="molecule type" value="Genomic_DNA"/>
</dbReference>